<sequence>MGTEMAKVDTEVTLNTDILARTMPLHELAIVTMAIMKMECYLKLTDITNSEVKGMKKSATNCYK</sequence>
<dbReference type="InParanoid" id="B9RJ20"/>
<organism evidence="1 2">
    <name type="scientific">Ricinus communis</name>
    <name type="common">Castor bean</name>
    <dbReference type="NCBI Taxonomy" id="3988"/>
    <lineage>
        <taxon>Eukaryota</taxon>
        <taxon>Viridiplantae</taxon>
        <taxon>Streptophyta</taxon>
        <taxon>Embryophyta</taxon>
        <taxon>Tracheophyta</taxon>
        <taxon>Spermatophyta</taxon>
        <taxon>Magnoliopsida</taxon>
        <taxon>eudicotyledons</taxon>
        <taxon>Gunneridae</taxon>
        <taxon>Pentapetalae</taxon>
        <taxon>rosids</taxon>
        <taxon>fabids</taxon>
        <taxon>Malpighiales</taxon>
        <taxon>Euphorbiaceae</taxon>
        <taxon>Acalyphoideae</taxon>
        <taxon>Acalypheae</taxon>
        <taxon>Ricinus</taxon>
    </lineage>
</organism>
<dbReference type="EMBL" id="EQ973782">
    <property type="protein sequence ID" value="EEF48686.1"/>
    <property type="molecule type" value="Genomic_DNA"/>
</dbReference>
<evidence type="ECO:0000313" key="2">
    <source>
        <dbReference type="Proteomes" id="UP000008311"/>
    </source>
</evidence>
<protein>
    <submittedName>
        <fullName evidence="1">Uncharacterized protein</fullName>
    </submittedName>
</protein>
<accession>B9RJ20</accession>
<reference evidence="2" key="1">
    <citation type="journal article" date="2010" name="Nat. Biotechnol.">
        <title>Draft genome sequence of the oilseed species Ricinus communis.</title>
        <authorList>
            <person name="Chan A.P."/>
            <person name="Crabtree J."/>
            <person name="Zhao Q."/>
            <person name="Lorenzi H."/>
            <person name="Orvis J."/>
            <person name="Puiu D."/>
            <person name="Melake-Berhan A."/>
            <person name="Jones K.M."/>
            <person name="Redman J."/>
            <person name="Chen G."/>
            <person name="Cahoon E.B."/>
            <person name="Gedil M."/>
            <person name="Stanke M."/>
            <person name="Haas B.J."/>
            <person name="Wortman J.R."/>
            <person name="Fraser-Liggett C.M."/>
            <person name="Ravel J."/>
            <person name="Rabinowicz P.D."/>
        </authorList>
    </citation>
    <scope>NUCLEOTIDE SEQUENCE [LARGE SCALE GENOMIC DNA]</scope>
    <source>
        <strain evidence="2">cv. Hale</strain>
    </source>
</reference>
<dbReference type="Proteomes" id="UP000008311">
    <property type="component" value="Unassembled WGS sequence"/>
</dbReference>
<proteinExistence type="predicted"/>
<evidence type="ECO:0000313" key="1">
    <source>
        <dbReference type="EMBL" id="EEF48686.1"/>
    </source>
</evidence>
<keyword evidence="2" id="KW-1185">Reference proteome</keyword>
<dbReference type="AlphaFoldDB" id="B9RJ20"/>
<gene>
    <name evidence="1" type="ORF">RCOM_1758460</name>
</gene>
<name>B9RJ20_RICCO</name>